<evidence type="ECO:0000256" key="4">
    <source>
        <dbReference type="ARBA" id="ARBA00022618"/>
    </source>
</evidence>
<keyword evidence="6" id="KW-0131">Cell cycle</keyword>
<dbReference type="Gene3D" id="6.10.250.790">
    <property type="match status" value="1"/>
</dbReference>
<dbReference type="PANTHER" id="PTHR34981">
    <property type="entry name" value="CELL DIVISION PROTEIN ZAPA"/>
    <property type="match status" value="1"/>
</dbReference>
<evidence type="ECO:0000256" key="8">
    <source>
        <dbReference type="ARBA" id="ARBA00026068"/>
    </source>
</evidence>
<sequence length="120" mass="13562">MISNKKRIEVSLMGHHFTLRSEQDEKYIQNLATFVTSQIEDIRHHTRTVSSHHLALLVALNLADKLFSIQKKLDSLKNGLKEKANLALNNIDEALLKIPNEYKIEPEKASAQDKESGTVG</sequence>
<dbReference type="SUPFAM" id="SSF102829">
    <property type="entry name" value="Cell division protein ZapA-like"/>
    <property type="match status" value="1"/>
</dbReference>
<proteinExistence type="predicted"/>
<gene>
    <name evidence="10" type="primary">zapA</name>
    <name evidence="10" type="ORF">JYT19_00095</name>
</gene>
<keyword evidence="3" id="KW-0963">Cytoplasm</keyword>
<dbReference type="GO" id="GO:0051301">
    <property type="term" value="P:cell division"/>
    <property type="evidence" value="ECO:0007669"/>
    <property type="project" value="UniProtKB-KW"/>
</dbReference>
<evidence type="ECO:0000313" key="10">
    <source>
        <dbReference type="EMBL" id="MBN4077290.1"/>
    </source>
</evidence>
<dbReference type="PANTHER" id="PTHR34981:SF1">
    <property type="entry name" value="CELL DIVISION PROTEIN ZAPA"/>
    <property type="match status" value="1"/>
</dbReference>
<keyword evidence="11" id="KW-1185">Reference proteome</keyword>
<evidence type="ECO:0000256" key="5">
    <source>
        <dbReference type="ARBA" id="ARBA00023210"/>
    </source>
</evidence>
<evidence type="ECO:0000256" key="7">
    <source>
        <dbReference type="ARBA" id="ARBA00024910"/>
    </source>
</evidence>
<evidence type="ECO:0000313" key="11">
    <source>
        <dbReference type="Proteomes" id="UP000765003"/>
    </source>
</evidence>
<dbReference type="InterPro" id="IPR007838">
    <property type="entry name" value="Cell_div_ZapA-like"/>
</dbReference>
<dbReference type="EMBL" id="JAFITA010000001">
    <property type="protein sequence ID" value="MBN4077290.1"/>
    <property type="molecule type" value="Genomic_DNA"/>
</dbReference>
<evidence type="ECO:0000256" key="3">
    <source>
        <dbReference type="ARBA" id="ARBA00022490"/>
    </source>
</evidence>
<keyword evidence="5" id="KW-0717">Septation</keyword>
<dbReference type="InterPro" id="IPR036192">
    <property type="entry name" value="Cell_div_ZapA-like_sf"/>
</dbReference>
<evidence type="ECO:0000256" key="6">
    <source>
        <dbReference type="ARBA" id="ARBA00023306"/>
    </source>
</evidence>
<evidence type="ECO:0000256" key="9">
    <source>
        <dbReference type="ARBA" id="ARBA00033158"/>
    </source>
</evidence>
<comment type="function">
    <text evidence="7">Activator of cell division through the inhibition of FtsZ GTPase activity, therefore promoting FtsZ assembly into bundles of protofilaments necessary for the formation of the division Z ring. It is recruited early at mid-cell but it is not essential for cell division.</text>
</comment>
<accession>A0ABS3AW27</accession>
<dbReference type="Proteomes" id="UP000765003">
    <property type="component" value="Unassembled WGS sequence"/>
</dbReference>
<comment type="subcellular location">
    <subcellularLocation>
        <location evidence="1">Cytoplasm</location>
    </subcellularLocation>
</comment>
<reference evidence="10" key="1">
    <citation type="submission" date="2021-02" db="EMBL/GenBank/DDBJ databases">
        <title>Activity-based single-cell genomes from oceanic crustal fluid captures similar information to metagenomic and metatranscriptomic surveys with orders of magnitude less sampling.</title>
        <authorList>
            <person name="D'Angelo T.S."/>
            <person name="Orcutt B.N."/>
        </authorList>
    </citation>
    <scope>NUCLEOTIDE SEQUENCE [LARGE SCALE GENOMIC DNA]</scope>
    <source>
        <strain evidence="10">AH-315-E05</strain>
    </source>
</reference>
<comment type="caution">
    <text evidence="10">The sequence shown here is derived from an EMBL/GenBank/DDBJ whole genome shotgun (WGS) entry which is preliminary data.</text>
</comment>
<evidence type="ECO:0000256" key="2">
    <source>
        <dbReference type="ARBA" id="ARBA00015195"/>
    </source>
</evidence>
<organism evidence="10 11">
    <name type="scientific">Sulfobacillus acidophilus</name>
    <dbReference type="NCBI Taxonomy" id="53633"/>
    <lineage>
        <taxon>Bacteria</taxon>
        <taxon>Bacillati</taxon>
        <taxon>Bacillota</taxon>
        <taxon>Clostridia</taxon>
        <taxon>Eubacteriales</taxon>
        <taxon>Clostridiales Family XVII. Incertae Sedis</taxon>
        <taxon>Sulfobacillus</taxon>
    </lineage>
</organism>
<keyword evidence="4 10" id="KW-0132">Cell division</keyword>
<evidence type="ECO:0000256" key="1">
    <source>
        <dbReference type="ARBA" id="ARBA00004496"/>
    </source>
</evidence>
<comment type="subunit">
    <text evidence="8">Homodimer. Interacts with FtsZ.</text>
</comment>
<name>A0ABS3AW27_9FIRM</name>
<dbReference type="InterPro" id="IPR053712">
    <property type="entry name" value="Bac_CellDiv_Activator"/>
</dbReference>
<protein>
    <recommendedName>
        <fullName evidence="2">Cell division protein ZapA</fullName>
    </recommendedName>
    <alternativeName>
        <fullName evidence="9">Z ring-associated protein ZapA</fullName>
    </alternativeName>
</protein>
<dbReference type="Pfam" id="PF05164">
    <property type="entry name" value="ZapA"/>
    <property type="match status" value="1"/>
</dbReference>